<evidence type="ECO:0000256" key="1">
    <source>
        <dbReference type="SAM" id="Phobius"/>
    </source>
</evidence>
<accession>A0A2P5ELG8</accession>
<protein>
    <submittedName>
        <fullName evidence="2">Uncharacterized protein</fullName>
    </submittedName>
</protein>
<name>A0A2P5ELG8_TREOI</name>
<reference evidence="3" key="1">
    <citation type="submission" date="2016-06" db="EMBL/GenBank/DDBJ databases">
        <title>Parallel loss of symbiosis genes in relatives of nitrogen-fixing non-legume Parasponia.</title>
        <authorList>
            <person name="Van Velzen R."/>
            <person name="Holmer R."/>
            <person name="Bu F."/>
            <person name="Rutten L."/>
            <person name="Van Zeijl A."/>
            <person name="Liu W."/>
            <person name="Santuari L."/>
            <person name="Cao Q."/>
            <person name="Sharma T."/>
            <person name="Shen D."/>
            <person name="Roswanjaya Y."/>
            <person name="Wardhani T."/>
            <person name="Kalhor M.S."/>
            <person name="Jansen J."/>
            <person name="Van den Hoogen J."/>
            <person name="Gungor B."/>
            <person name="Hartog M."/>
            <person name="Hontelez J."/>
            <person name="Verver J."/>
            <person name="Yang W.-C."/>
            <person name="Schijlen E."/>
            <person name="Repin R."/>
            <person name="Schilthuizen M."/>
            <person name="Schranz E."/>
            <person name="Heidstra R."/>
            <person name="Miyata K."/>
            <person name="Fedorova E."/>
            <person name="Kohlen W."/>
            <person name="Bisseling T."/>
            <person name="Smit S."/>
            <person name="Geurts R."/>
        </authorList>
    </citation>
    <scope>NUCLEOTIDE SEQUENCE [LARGE SCALE GENOMIC DNA]</scope>
    <source>
        <strain evidence="3">cv. RG33-2</strain>
    </source>
</reference>
<dbReference type="InParanoid" id="A0A2P5ELG8"/>
<keyword evidence="1" id="KW-0812">Transmembrane</keyword>
<gene>
    <name evidence="2" type="ORF">TorRG33x02_178330</name>
</gene>
<sequence>MSIIPVVEEFFKYNDLVKRDGDLANVREGIRRTTTDIYCNWKTDLNEHFKLIGSDKNALDINEACSIMHKEMDTATLGKSCGLFDSQEFRNMMTEIQNTQSRASFQVGLSIFTSTSDAHIVDKALAQQREAAAQEKIAQKQQSLVAKMAQIAQMQKISSSLVLNVSLIDPMLDPSQLGQSQCPCPLTLLGCFAPLLHILRIVQKMKKTRIRTTRMKT</sequence>
<dbReference type="EMBL" id="JXTC01000133">
    <property type="protein sequence ID" value="PON86381.1"/>
    <property type="molecule type" value="Genomic_DNA"/>
</dbReference>
<proteinExistence type="predicted"/>
<keyword evidence="1" id="KW-1133">Transmembrane helix</keyword>
<feature type="transmembrane region" description="Helical" evidence="1">
    <location>
        <begin position="185"/>
        <end position="202"/>
    </location>
</feature>
<evidence type="ECO:0000313" key="3">
    <source>
        <dbReference type="Proteomes" id="UP000237000"/>
    </source>
</evidence>
<keyword evidence="3" id="KW-1185">Reference proteome</keyword>
<organism evidence="2 3">
    <name type="scientific">Trema orientale</name>
    <name type="common">Charcoal tree</name>
    <name type="synonym">Celtis orientalis</name>
    <dbReference type="NCBI Taxonomy" id="63057"/>
    <lineage>
        <taxon>Eukaryota</taxon>
        <taxon>Viridiplantae</taxon>
        <taxon>Streptophyta</taxon>
        <taxon>Embryophyta</taxon>
        <taxon>Tracheophyta</taxon>
        <taxon>Spermatophyta</taxon>
        <taxon>Magnoliopsida</taxon>
        <taxon>eudicotyledons</taxon>
        <taxon>Gunneridae</taxon>
        <taxon>Pentapetalae</taxon>
        <taxon>rosids</taxon>
        <taxon>fabids</taxon>
        <taxon>Rosales</taxon>
        <taxon>Cannabaceae</taxon>
        <taxon>Trema</taxon>
    </lineage>
</organism>
<comment type="caution">
    <text evidence="2">The sequence shown here is derived from an EMBL/GenBank/DDBJ whole genome shotgun (WGS) entry which is preliminary data.</text>
</comment>
<evidence type="ECO:0000313" key="2">
    <source>
        <dbReference type="EMBL" id="PON86381.1"/>
    </source>
</evidence>
<keyword evidence="1" id="KW-0472">Membrane</keyword>
<dbReference type="AlphaFoldDB" id="A0A2P5ELG8"/>
<dbReference type="Proteomes" id="UP000237000">
    <property type="component" value="Unassembled WGS sequence"/>
</dbReference>